<dbReference type="SUPFAM" id="SSF53474">
    <property type="entry name" value="alpha/beta-Hydrolases"/>
    <property type="match status" value="1"/>
</dbReference>
<sequence>MTFKDRIDAGRQLAARLSSYANRDDIVVLGIPRGGVTVASEVAQALHAPLDIFLSRKLGVPGHEELAFGAIAAGDGRYLDRQVIEATGISNQQIERVTQDVKNTLQQRALLYRGNRPPVDVTGKTIILVDDGIATGASVYAAISALRQMKPSKLVLAVPVAPASTCAWLRPEVDQLICVYAPDQFYAVGQFYGSFPQVEDVEVQDLLQSAAYKKSSSDHSGNEGQSDVTIDLIDVRLEGTLSIPNNPKGIVLFAHGSGSSRHSVRNRYVAQVLQSEGFATLLFDLLTSEEEAVDSQTAELRFDIALLAKRLVGVTQWITRHPATRNLAIGYFGASTGAAAALVAASRLPGLVTAIVSRGGRPDLAGEALITVRASVLLIVGGKDEMVIGLNRQAHNRLQCPNKELVIVPGATHLFEEAGALEKVAQLAADWFVHNLVSDRSTLGSSFAPVPKAR</sequence>
<dbReference type="Gene3D" id="3.40.50.2020">
    <property type="match status" value="1"/>
</dbReference>
<dbReference type="Gene3D" id="3.30.1310.20">
    <property type="entry name" value="PRTase-like"/>
    <property type="match status" value="1"/>
</dbReference>
<feature type="domain" description="Dienelactone hydrolase" evidence="2">
    <location>
        <begin position="238"/>
        <end position="420"/>
    </location>
</feature>
<dbReference type="EMBL" id="CP121195">
    <property type="protein sequence ID" value="XBH11889.1"/>
    <property type="molecule type" value="Genomic_DNA"/>
</dbReference>
<dbReference type="GO" id="GO:0016757">
    <property type="term" value="F:glycosyltransferase activity"/>
    <property type="evidence" value="ECO:0007669"/>
    <property type="project" value="UniProtKB-KW"/>
</dbReference>
<dbReference type="PANTHER" id="PTHR22946">
    <property type="entry name" value="DIENELACTONE HYDROLASE DOMAIN-CONTAINING PROTEIN-RELATED"/>
    <property type="match status" value="1"/>
</dbReference>
<dbReference type="RefSeq" id="WP_348266094.1">
    <property type="nucleotide sequence ID" value="NZ_CP121194.1"/>
</dbReference>
<protein>
    <submittedName>
        <fullName evidence="3">Phosphoribosyltransferase family protein</fullName>
    </submittedName>
</protein>
<dbReference type="Pfam" id="PF01738">
    <property type="entry name" value="DLH"/>
    <property type="match status" value="1"/>
</dbReference>
<evidence type="ECO:0000313" key="4">
    <source>
        <dbReference type="EMBL" id="XBH11889.1"/>
    </source>
</evidence>
<evidence type="ECO:0000259" key="2">
    <source>
        <dbReference type="Pfam" id="PF01738"/>
    </source>
</evidence>
<dbReference type="GO" id="GO:0016787">
    <property type="term" value="F:hydrolase activity"/>
    <property type="evidence" value="ECO:0007669"/>
    <property type="project" value="InterPro"/>
</dbReference>
<dbReference type="AlphaFoldDB" id="A0AAU7CUG9"/>
<dbReference type="InterPro" id="IPR029057">
    <property type="entry name" value="PRTase-like"/>
</dbReference>
<keyword evidence="3" id="KW-0328">Glycosyltransferase</keyword>
<name>A0AAU7CUG9_9BACT</name>
<organism evidence="3">
    <name type="scientific">Edaphobacter paludis</name>
    <dbReference type="NCBI Taxonomy" id="3035702"/>
    <lineage>
        <taxon>Bacteria</taxon>
        <taxon>Pseudomonadati</taxon>
        <taxon>Acidobacteriota</taxon>
        <taxon>Terriglobia</taxon>
        <taxon>Terriglobales</taxon>
        <taxon>Acidobacteriaceae</taxon>
        <taxon>Edaphobacter</taxon>
    </lineage>
</organism>
<dbReference type="InterPro" id="IPR002925">
    <property type="entry name" value="Dienelactn_hydro"/>
</dbReference>
<accession>A0AAU7CUG9</accession>
<feature type="domain" description="Phosphoribosyltransferase" evidence="1">
    <location>
        <begin position="7"/>
        <end position="164"/>
    </location>
</feature>
<dbReference type="KEGG" id="epl:P4G45_08735"/>
<dbReference type="InterPro" id="IPR050261">
    <property type="entry name" value="FrsA_esterase"/>
</dbReference>
<keyword evidence="3" id="KW-0808">Transferase</keyword>
<reference evidence="3" key="1">
    <citation type="submission" date="2023-03" db="EMBL/GenBank/DDBJ databases">
        <title>Edaphobacter sp.</title>
        <authorList>
            <person name="Huber K.J."/>
            <person name="Papendorf J."/>
            <person name="Pilke C."/>
            <person name="Bunk B."/>
            <person name="Sproeer C."/>
            <person name="Pester M."/>
        </authorList>
    </citation>
    <scope>NUCLEOTIDE SEQUENCE</scope>
    <source>
        <strain evidence="3">DSM 109919</strain>
        <strain evidence="4">DSM 109920</strain>
    </source>
</reference>
<dbReference type="Pfam" id="PF00156">
    <property type="entry name" value="Pribosyltran"/>
    <property type="match status" value="1"/>
</dbReference>
<dbReference type="SUPFAM" id="SSF53271">
    <property type="entry name" value="PRTase-like"/>
    <property type="match status" value="1"/>
</dbReference>
<dbReference type="InterPro" id="IPR029058">
    <property type="entry name" value="AB_hydrolase_fold"/>
</dbReference>
<dbReference type="Gene3D" id="3.40.50.1820">
    <property type="entry name" value="alpha/beta hydrolase"/>
    <property type="match status" value="1"/>
</dbReference>
<gene>
    <name evidence="3" type="ORF">P4G45_08735</name>
    <name evidence="4" type="ORF">P8936_09185</name>
</gene>
<evidence type="ECO:0000259" key="1">
    <source>
        <dbReference type="Pfam" id="PF00156"/>
    </source>
</evidence>
<proteinExistence type="predicted"/>
<dbReference type="CDD" id="cd06223">
    <property type="entry name" value="PRTases_typeI"/>
    <property type="match status" value="1"/>
</dbReference>
<accession>A0AAU7D3M3</accession>
<dbReference type="EMBL" id="CP121194">
    <property type="protein sequence ID" value="XBH08585.1"/>
    <property type="molecule type" value="Genomic_DNA"/>
</dbReference>
<evidence type="ECO:0000313" key="3">
    <source>
        <dbReference type="EMBL" id="XBH08585.1"/>
    </source>
</evidence>
<dbReference type="InterPro" id="IPR000836">
    <property type="entry name" value="PRTase_dom"/>
</dbReference>